<organism evidence="2 3">
    <name type="scientific">Lentithecium fluviatile CBS 122367</name>
    <dbReference type="NCBI Taxonomy" id="1168545"/>
    <lineage>
        <taxon>Eukaryota</taxon>
        <taxon>Fungi</taxon>
        <taxon>Dikarya</taxon>
        <taxon>Ascomycota</taxon>
        <taxon>Pezizomycotina</taxon>
        <taxon>Dothideomycetes</taxon>
        <taxon>Pleosporomycetidae</taxon>
        <taxon>Pleosporales</taxon>
        <taxon>Massarineae</taxon>
        <taxon>Lentitheciaceae</taxon>
        <taxon>Lentithecium</taxon>
    </lineage>
</organism>
<reference evidence="2" key="1">
    <citation type="journal article" date="2020" name="Stud. Mycol.">
        <title>101 Dothideomycetes genomes: a test case for predicting lifestyles and emergence of pathogens.</title>
        <authorList>
            <person name="Haridas S."/>
            <person name="Albert R."/>
            <person name="Binder M."/>
            <person name="Bloem J."/>
            <person name="Labutti K."/>
            <person name="Salamov A."/>
            <person name="Andreopoulos B."/>
            <person name="Baker S."/>
            <person name="Barry K."/>
            <person name="Bills G."/>
            <person name="Bluhm B."/>
            <person name="Cannon C."/>
            <person name="Castanera R."/>
            <person name="Culley D."/>
            <person name="Daum C."/>
            <person name="Ezra D."/>
            <person name="Gonzalez J."/>
            <person name="Henrissat B."/>
            <person name="Kuo A."/>
            <person name="Liang C."/>
            <person name="Lipzen A."/>
            <person name="Lutzoni F."/>
            <person name="Magnuson J."/>
            <person name="Mondo S."/>
            <person name="Nolan M."/>
            <person name="Ohm R."/>
            <person name="Pangilinan J."/>
            <person name="Park H.-J."/>
            <person name="Ramirez L."/>
            <person name="Alfaro M."/>
            <person name="Sun H."/>
            <person name="Tritt A."/>
            <person name="Yoshinaga Y."/>
            <person name="Zwiers L.-H."/>
            <person name="Turgeon B."/>
            <person name="Goodwin S."/>
            <person name="Spatafora J."/>
            <person name="Crous P."/>
            <person name="Grigoriev I."/>
        </authorList>
    </citation>
    <scope>NUCLEOTIDE SEQUENCE</scope>
    <source>
        <strain evidence="2">CBS 122367</strain>
    </source>
</reference>
<accession>A0A6G1JCX4</accession>
<name>A0A6G1JCX4_9PLEO</name>
<keyword evidence="3" id="KW-1185">Reference proteome</keyword>
<protein>
    <submittedName>
        <fullName evidence="2">Uncharacterized protein</fullName>
    </submittedName>
</protein>
<gene>
    <name evidence="2" type="ORF">K458DRAFT_484461</name>
</gene>
<dbReference type="Proteomes" id="UP000799291">
    <property type="component" value="Unassembled WGS sequence"/>
</dbReference>
<feature type="compositionally biased region" description="Basic and acidic residues" evidence="1">
    <location>
        <begin position="111"/>
        <end position="120"/>
    </location>
</feature>
<proteinExistence type="predicted"/>
<feature type="region of interest" description="Disordered" evidence="1">
    <location>
        <begin position="84"/>
        <end position="120"/>
    </location>
</feature>
<evidence type="ECO:0000313" key="2">
    <source>
        <dbReference type="EMBL" id="KAF2688386.1"/>
    </source>
</evidence>
<evidence type="ECO:0000256" key="1">
    <source>
        <dbReference type="SAM" id="MobiDB-lite"/>
    </source>
</evidence>
<dbReference type="AlphaFoldDB" id="A0A6G1JCX4"/>
<evidence type="ECO:0000313" key="3">
    <source>
        <dbReference type="Proteomes" id="UP000799291"/>
    </source>
</evidence>
<dbReference type="EMBL" id="MU005573">
    <property type="protein sequence ID" value="KAF2688386.1"/>
    <property type="molecule type" value="Genomic_DNA"/>
</dbReference>
<sequence length="149" mass="16477">MQESRENLKTLKKIMSAATCFYPLPPPEGIAVCSDINRWCSSFRLFFHLAKALKNPLRHLTSPLISPQSAARHRMQKFAYSDLIGTGKQHPPATSALIRRPSTGDANEDGPTDRKAEPFLKSARDTVRAPGQVTSGVIIYQQAARMLDA</sequence>